<dbReference type="Pfam" id="PF14493">
    <property type="entry name" value="HTH_40"/>
    <property type="match status" value="1"/>
</dbReference>
<evidence type="ECO:0000313" key="3">
    <source>
        <dbReference type="Proteomes" id="UP000500741"/>
    </source>
</evidence>
<accession>A0A6G8B0P6</accession>
<keyword evidence="3" id="KW-1185">Reference proteome</keyword>
<evidence type="ECO:0000313" key="2">
    <source>
        <dbReference type="EMBL" id="QIL50826.1"/>
    </source>
</evidence>
<dbReference type="InterPro" id="IPR029491">
    <property type="entry name" value="Helicase_HTH"/>
</dbReference>
<organism evidence="2 3">
    <name type="scientific">Weissella coleopterorum</name>
    <dbReference type="NCBI Taxonomy" id="2714949"/>
    <lineage>
        <taxon>Bacteria</taxon>
        <taxon>Bacillati</taxon>
        <taxon>Bacillota</taxon>
        <taxon>Bacilli</taxon>
        <taxon>Lactobacillales</taxon>
        <taxon>Lactobacillaceae</taxon>
        <taxon>Weissella</taxon>
    </lineage>
</organism>
<dbReference type="RefSeq" id="WP_166010805.1">
    <property type="nucleotide sequence ID" value="NZ_CP049888.1"/>
</dbReference>
<feature type="domain" description="Helicase Helix-turn-helix" evidence="1">
    <location>
        <begin position="252"/>
        <end position="287"/>
    </location>
</feature>
<dbReference type="Proteomes" id="UP000500741">
    <property type="component" value="Chromosome"/>
</dbReference>
<evidence type="ECO:0000259" key="1">
    <source>
        <dbReference type="Pfam" id="PF14493"/>
    </source>
</evidence>
<protein>
    <recommendedName>
        <fullName evidence="1">Helicase Helix-turn-helix domain-containing protein</fullName>
    </recommendedName>
</protein>
<name>A0A6G8B0P6_9LACO</name>
<proteinExistence type="predicted"/>
<dbReference type="KEGG" id="wco:G7084_05555"/>
<reference evidence="2 3" key="1">
    <citation type="submission" date="2020-03" db="EMBL/GenBank/DDBJ databases">
        <title>Weissella sp. nov., isolated from Cybister lewisianus.</title>
        <authorList>
            <person name="Hyun D.-W."/>
            <person name="Bae J.-W."/>
        </authorList>
    </citation>
    <scope>NUCLEOTIDE SEQUENCE [LARGE SCALE GENOMIC DNA]</scope>
    <source>
        <strain evidence="2 3">HDW19</strain>
    </source>
</reference>
<dbReference type="EMBL" id="CP049888">
    <property type="protein sequence ID" value="QIL50826.1"/>
    <property type="molecule type" value="Genomic_DNA"/>
</dbReference>
<sequence length="350" mass="41503">MTPEFLLMCFDTQQPRRQRVIFGLLTNHLTVSTAFNGLAYQLLALINLHPQLTKEQYDQMLRQLVEQNAIQEIEPGMFLITEQGSIIFQQAKLLHYYPECFIQSGHANIIDFRNAFLLANQVISEHSFKNKKYYPVLNNLILRDLVKQWFQVQKQTDLIFNWVQELQNFLKTLPEMDANRLANTWTGHQQPGLRPDQLMFPATWNEADIYYWEIDQYAKMAQYLEQVGEQQSLKQLWQPFMKTQHLSSSMWQTYQVYTQKMSIERISKIRNLKIGTVREHLLSAAVFMPLEQFNYQLLLTPPLISYFEEHLQGNPESWAFQAVRLTGDPDEFFYFRLYQIQQVKQNLLKG</sequence>
<gene>
    <name evidence="2" type="ORF">G7084_05555</name>
</gene>
<dbReference type="AlphaFoldDB" id="A0A6G8B0P6"/>